<protein>
    <submittedName>
        <fullName evidence="3">Uncharacterized protein LOC113472611</fullName>
    </submittedName>
</protein>
<gene>
    <name evidence="3" type="primary">LOC113472611</name>
</gene>
<name>A0A3Q0JII8_DIACI</name>
<feature type="transmembrane region" description="Helical" evidence="1">
    <location>
        <begin position="63"/>
        <end position="84"/>
    </location>
</feature>
<dbReference type="Proteomes" id="UP000079169">
    <property type="component" value="Unplaced"/>
</dbReference>
<evidence type="ECO:0000256" key="1">
    <source>
        <dbReference type="SAM" id="Phobius"/>
    </source>
</evidence>
<keyword evidence="1" id="KW-1133">Transmembrane helix</keyword>
<sequence>MSEKLLQIGDLQDIKLPYQIKPSSFIQFEKIDNDWIDLDDLSDALSSDLGATSSDPGHSKSDLFHSTSFCLLIFVSCLVMYKYCRRKQRVQLKKSPRSKAHKLYLNPNSLPVV</sequence>
<dbReference type="KEGG" id="dci:113472611"/>
<accession>A0A3Q0JII8</accession>
<reference evidence="3" key="1">
    <citation type="submission" date="2025-08" db="UniProtKB">
        <authorList>
            <consortium name="RefSeq"/>
        </authorList>
    </citation>
    <scope>IDENTIFICATION</scope>
</reference>
<proteinExistence type="predicted"/>
<evidence type="ECO:0000313" key="3">
    <source>
        <dbReference type="RefSeq" id="XP_026688207.1"/>
    </source>
</evidence>
<organism evidence="2 3">
    <name type="scientific">Diaphorina citri</name>
    <name type="common">Asian citrus psyllid</name>
    <dbReference type="NCBI Taxonomy" id="121845"/>
    <lineage>
        <taxon>Eukaryota</taxon>
        <taxon>Metazoa</taxon>
        <taxon>Ecdysozoa</taxon>
        <taxon>Arthropoda</taxon>
        <taxon>Hexapoda</taxon>
        <taxon>Insecta</taxon>
        <taxon>Pterygota</taxon>
        <taxon>Neoptera</taxon>
        <taxon>Paraneoptera</taxon>
        <taxon>Hemiptera</taxon>
        <taxon>Sternorrhyncha</taxon>
        <taxon>Psylloidea</taxon>
        <taxon>Psyllidae</taxon>
        <taxon>Diaphorininae</taxon>
        <taxon>Diaphorina</taxon>
    </lineage>
</organism>
<keyword evidence="1" id="KW-0812">Transmembrane</keyword>
<dbReference type="GeneID" id="113472611"/>
<evidence type="ECO:0000313" key="2">
    <source>
        <dbReference type="Proteomes" id="UP000079169"/>
    </source>
</evidence>
<dbReference type="RefSeq" id="XP_026688207.1">
    <property type="nucleotide sequence ID" value="XM_026832406.1"/>
</dbReference>
<dbReference type="PaxDb" id="121845-A0A3Q0JII8"/>
<dbReference type="AlphaFoldDB" id="A0A3Q0JII8"/>
<keyword evidence="1" id="KW-0472">Membrane</keyword>
<keyword evidence="2" id="KW-1185">Reference proteome</keyword>